<protein>
    <recommendedName>
        <fullName evidence="3">Sulfotransferase domain-containing protein</fullName>
    </recommendedName>
</protein>
<accession>A0A8J6MVT9</accession>
<dbReference type="Gene3D" id="3.40.50.300">
    <property type="entry name" value="P-loop containing nucleotide triphosphate hydrolases"/>
    <property type="match status" value="1"/>
</dbReference>
<dbReference type="SUPFAM" id="SSF52540">
    <property type="entry name" value="P-loop containing nucleoside triphosphate hydrolases"/>
    <property type="match status" value="1"/>
</dbReference>
<sequence length="223" mass="26298">MKYKNIVCIGHPRSGTHYITALISTNFLNDPDYLKIYGNHGLPQITCDPNVVYIHIWRAFKEVAKSIYVLKERFGLDVGSYEEFLKTRYKDMRKIEKYKKLMTNVRNLARNTKFPAAVHFFQEVERRIKKLNKPATNVRTLTGNVKFAGENRFFHEVDMKPQEYWEHYTTLWANSRGKNSNVVSIMYNNMLEDFDGTMTYIAESLDSDVVQFSNLTKRVGWWK</sequence>
<organism evidence="1 2">
    <name type="scientific">Candidatus Desulfacyla euxinica</name>
    <dbReference type="NCBI Taxonomy" id="2841693"/>
    <lineage>
        <taxon>Bacteria</taxon>
        <taxon>Deltaproteobacteria</taxon>
        <taxon>Candidatus Desulfacyla</taxon>
    </lineage>
</organism>
<dbReference type="AlphaFoldDB" id="A0A8J6MVT9"/>
<proteinExistence type="predicted"/>
<evidence type="ECO:0008006" key="3">
    <source>
        <dbReference type="Google" id="ProtNLM"/>
    </source>
</evidence>
<dbReference type="Proteomes" id="UP000650524">
    <property type="component" value="Unassembled WGS sequence"/>
</dbReference>
<gene>
    <name evidence="1" type="ORF">H8E19_02830</name>
</gene>
<comment type="caution">
    <text evidence="1">The sequence shown here is derived from an EMBL/GenBank/DDBJ whole genome shotgun (WGS) entry which is preliminary data.</text>
</comment>
<evidence type="ECO:0000313" key="1">
    <source>
        <dbReference type="EMBL" id="MBC8176312.1"/>
    </source>
</evidence>
<name>A0A8J6MVT9_9DELT</name>
<dbReference type="EMBL" id="JACNJD010000124">
    <property type="protein sequence ID" value="MBC8176312.1"/>
    <property type="molecule type" value="Genomic_DNA"/>
</dbReference>
<dbReference type="InterPro" id="IPR027417">
    <property type="entry name" value="P-loop_NTPase"/>
</dbReference>
<reference evidence="1 2" key="1">
    <citation type="submission" date="2020-08" db="EMBL/GenBank/DDBJ databases">
        <title>Bridging the membrane lipid divide: bacteria of the FCB group superphylum have the potential to synthesize archaeal ether lipids.</title>
        <authorList>
            <person name="Villanueva L."/>
            <person name="Von Meijenfeldt F.A.B."/>
            <person name="Westbye A.B."/>
            <person name="Yadav S."/>
            <person name="Hopmans E.C."/>
            <person name="Dutilh B.E."/>
            <person name="Sinninghe Damste J.S."/>
        </authorList>
    </citation>
    <scope>NUCLEOTIDE SEQUENCE [LARGE SCALE GENOMIC DNA]</scope>
    <source>
        <strain evidence="1">NIOZ-UU27</strain>
    </source>
</reference>
<evidence type="ECO:0000313" key="2">
    <source>
        <dbReference type="Proteomes" id="UP000650524"/>
    </source>
</evidence>